<dbReference type="Proteomes" id="UP000319432">
    <property type="component" value="Chromosome"/>
</dbReference>
<reference evidence="12 13" key="1">
    <citation type="submission" date="2018-11" db="EMBL/GenBank/DDBJ databases">
        <title>Phylogenetic determinants of toxin gene distribution in genomes of Brevibacillus laterosporus.</title>
        <authorList>
            <person name="Glare T.R."/>
            <person name="Durrant A."/>
            <person name="Berry C."/>
            <person name="Palma L."/>
            <person name="Ormskirk M."/>
            <person name="Cox M.O."/>
        </authorList>
    </citation>
    <scope>NUCLEOTIDE SEQUENCE [LARGE SCALE GENOMIC DNA]</scope>
    <source>
        <strain evidence="12 13">1821L</strain>
    </source>
</reference>
<protein>
    <submittedName>
        <fullName evidence="12">Uncharacterized protein</fullName>
    </submittedName>
</protein>
<dbReference type="GO" id="GO:0004520">
    <property type="term" value="F:DNA endonuclease activity"/>
    <property type="evidence" value="ECO:0007669"/>
    <property type="project" value="InterPro"/>
</dbReference>
<keyword evidence="8" id="KW-0460">Magnesium</keyword>
<comment type="similarity">
    <text evidence="1">Belongs to the RuvC family.</text>
</comment>
<dbReference type="PANTHER" id="PTHR30194:SF3">
    <property type="entry name" value="CROSSOVER JUNCTION ENDODEOXYRIBONUCLEASE RUVC"/>
    <property type="match status" value="1"/>
</dbReference>
<gene>
    <name evidence="12" type="ORF">EEL30_15655</name>
</gene>
<organism evidence="12 13">
    <name type="scientific">Brevibacillus laterosporus</name>
    <name type="common">Bacillus laterosporus</name>
    <dbReference type="NCBI Taxonomy" id="1465"/>
    <lineage>
        <taxon>Bacteria</taxon>
        <taxon>Bacillati</taxon>
        <taxon>Bacillota</taxon>
        <taxon>Bacilli</taxon>
        <taxon>Bacillales</taxon>
        <taxon>Paenibacillaceae</taxon>
        <taxon>Brevibacillus</taxon>
    </lineage>
</organism>
<dbReference type="GO" id="GO:0006310">
    <property type="term" value="P:DNA recombination"/>
    <property type="evidence" value="ECO:0007669"/>
    <property type="project" value="UniProtKB-KW"/>
</dbReference>
<keyword evidence="4" id="KW-0479">Metal-binding</keyword>
<evidence type="ECO:0000256" key="4">
    <source>
        <dbReference type="ARBA" id="ARBA00022723"/>
    </source>
</evidence>
<dbReference type="GO" id="GO:0016787">
    <property type="term" value="F:hydrolase activity"/>
    <property type="evidence" value="ECO:0007669"/>
    <property type="project" value="UniProtKB-KW"/>
</dbReference>
<dbReference type="GO" id="GO:0003677">
    <property type="term" value="F:DNA binding"/>
    <property type="evidence" value="ECO:0007669"/>
    <property type="project" value="UniProtKB-KW"/>
</dbReference>
<sequence>MATRKKERYLGLDISMSPGFAVIDVISRVPTLVHASSLVTATTHTDGQRFAYIEAKTVAIAHDYGPFTAIIREDFTDGRSKRARQGVFGAWAAVDQGLARYGYTVTDDISPTSVKRLVTGSGKAEKVEVAASVRRILGLPEDYEFAAGYDDSDACAVVLSYLIANKLIDVEGAE</sequence>
<keyword evidence="5" id="KW-0255">Endonuclease</keyword>
<keyword evidence="11" id="KW-0234">DNA repair</keyword>
<evidence type="ECO:0000256" key="11">
    <source>
        <dbReference type="ARBA" id="ARBA00023204"/>
    </source>
</evidence>
<dbReference type="OrthoDB" id="2938977at2"/>
<dbReference type="EMBL" id="CP033464">
    <property type="protein sequence ID" value="QDX93607.1"/>
    <property type="molecule type" value="Genomic_DNA"/>
</dbReference>
<dbReference type="InterPro" id="IPR002176">
    <property type="entry name" value="X-over_junc_endoDNase_RuvC"/>
</dbReference>
<keyword evidence="3" id="KW-0540">Nuclease</keyword>
<evidence type="ECO:0000256" key="6">
    <source>
        <dbReference type="ARBA" id="ARBA00022763"/>
    </source>
</evidence>
<evidence type="ECO:0000313" key="12">
    <source>
        <dbReference type="EMBL" id="QDX93607.1"/>
    </source>
</evidence>
<dbReference type="InterPro" id="IPR012337">
    <property type="entry name" value="RNaseH-like_sf"/>
</dbReference>
<dbReference type="Pfam" id="PF02075">
    <property type="entry name" value="RuvC"/>
    <property type="match status" value="1"/>
</dbReference>
<dbReference type="GO" id="GO:0006281">
    <property type="term" value="P:DNA repair"/>
    <property type="evidence" value="ECO:0007669"/>
    <property type="project" value="UniProtKB-KW"/>
</dbReference>
<name>A0A518V9C1_BRELA</name>
<evidence type="ECO:0000256" key="8">
    <source>
        <dbReference type="ARBA" id="ARBA00022842"/>
    </source>
</evidence>
<dbReference type="Gene3D" id="3.30.420.10">
    <property type="entry name" value="Ribonuclease H-like superfamily/Ribonuclease H"/>
    <property type="match status" value="1"/>
</dbReference>
<dbReference type="AlphaFoldDB" id="A0A518V9C1"/>
<evidence type="ECO:0000313" key="13">
    <source>
        <dbReference type="Proteomes" id="UP000319432"/>
    </source>
</evidence>
<evidence type="ECO:0000256" key="9">
    <source>
        <dbReference type="ARBA" id="ARBA00023125"/>
    </source>
</evidence>
<dbReference type="PANTHER" id="PTHR30194">
    <property type="entry name" value="CROSSOVER JUNCTION ENDODEOXYRIBONUCLEASE RUVC"/>
    <property type="match status" value="1"/>
</dbReference>
<evidence type="ECO:0000256" key="1">
    <source>
        <dbReference type="ARBA" id="ARBA00009518"/>
    </source>
</evidence>
<accession>A0A518V9C1</accession>
<evidence type="ECO:0000256" key="2">
    <source>
        <dbReference type="ARBA" id="ARBA00022490"/>
    </source>
</evidence>
<evidence type="ECO:0000256" key="7">
    <source>
        <dbReference type="ARBA" id="ARBA00022801"/>
    </source>
</evidence>
<keyword evidence="7" id="KW-0378">Hydrolase</keyword>
<evidence type="ECO:0000256" key="10">
    <source>
        <dbReference type="ARBA" id="ARBA00023172"/>
    </source>
</evidence>
<proteinExistence type="inferred from homology"/>
<dbReference type="InterPro" id="IPR036397">
    <property type="entry name" value="RNaseH_sf"/>
</dbReference>
<evidence type="ECO:0000256" key="5">
    <source>
        <dbReference type="ARBA" id="ARBA00022759"/>
    </source>
</evidence>
<keyword evidence="6" id="KW-0227">DNA damage</keyword>
<keyword evidence="2" id="KW-0963">Cytoplasm</keyword>
<dbReference type="GO" id="GO:0046872">
    <property type="term" value="F:metal ion binding"/>
    <property type="evidence" value="ECO:0007669"/>
    <property type="project" value="UniProtKB-KW"/>
</dbReference>
<keyword evidence="10" id="KW-0233">DNA recombination</keyword>
<dbReference type="SUPFAM" id="SSF53098">
    <property type="entry name" value="Ribonuclease H-like"/>
    <property type="match status" value="1"/>
</dbReference>
<evidence type="ECO:0000256" key="3">
    <source>
        <dbReference type="ARBA" id="ARBA00022722"/>
    </source>
</evidence>
<keyword evidence="13" id="KW-1185">Reference proteome</keyword>
<keyword evidence="9" id="KW-0238">DNA-binding</keyword>